<dbReference type="EMBL" id="AMWG01000001">
    <property type="protein sequence ID" value="ELP36054.1"/>
    <property type="molecule type" value="Genomic_DNA"/>
</dbReference>
<keyword evidence="1" id="KW-0812">Transmembrane</keyword>
<dbReference type="InterPro" id="IPR043745">
    <property type="entry name" value="DUF5690"/>
</dbReference>
<feature type="transmembrane region" description="Helical" evidence="1">
    <location>
        <begin position="100"/>
        <end position="122"/>
    </location>
</feature>
<accession>L7CP59</accession>
<gene>
    <name evidence="2" type="ORF">RBSWK_00118</name>
</gene>
<proteinExistence type="predicted"/>
<sequence>MAMTTDASLDGNATITRGSVVTRWLTDTNPTAFSIYCIVAAFGTYFCMYAFRKPFTAATYDGMVAFGVGYKTILITSQVAGYTLSKFVGIKVVSEMPARYRAISIVALITIAEISLLLFAVTPVPWNFVWLFVNGLPLGMVFGLVLGFLEGRAVTETLSAGLCASFILSSGFVKSVGRTLIEVHDVGTFWMPVITGILFVIPLLMFVWMLSQIPAPSANDERLRSKRSPMNGEQRRAFWRRHALGLTGLLSIYVLLTLIRSLRDDFAIEIWSELGVENEPTVFARSEFWVMIGVVIVSGLTSLIRNNRIAFLSSIALLTTGFAIVVAAVAGQTYGQLSPMAFMVLLGFGMYIPYVAFHTTVFERMIAALRETGTIGYLMYLADALGYLGYVGVMLYRNSVTSDRNFLTLMNRTSVVVAALASLMAILLCIHYTNKIPRHDSPASDHV</sequence>
<name>L7CP59_RHOBT</name>
<feature type="transmembrane region" description="Helical" evidence="1">
    <location>
        <begin position="158"/>
        <end position="177"/>
    </location>
</feature>
<comment type="caution">
    <text evidence="2">The sequence shown here is derived from an EMBL/GenBank/DDBJ whole genome shotgun (WGS) entry which is preliminary data.</text>
</comment>
<feature type="transmembrane region" description="Helical" evidence="1">
    <location>
        <begin position="377"/>
        <end position="397"/>
    </location>
</feature>
<keyword evidence="1" id="KW-0472">Membrane</keyword>
<evidence type="ECO:0000256" key="1">
    <source>
        <dbReference type="SAM" id="Phobius"/>
    </source>
</evidence>
<protein>
    <submittedName>
        <fullName evidence="2">Uncharacterized protein</fullName>
    </submittedName>
</protein>
<dbReference type="Pfam" id="PF18943">
    <property type="entry name" value="DUF5690"/>
    <property type="match status" value="1"/>
</dbReference>
<organism evidence="2 3">
    <name type="scientific">Rhodopirellula baltica SWK14</name>
    <dbReference type="NCBI Taxonomy" id="993516"/>
    <lineage>
        <taxon>Bacteria</taxon>
        <taxon>Pseudomonadati</taxon>
        <taxon>Planctomycetota</taxon>
        <taxon>Planctomycetia</taxon>
        <taxon>Pirellulales</taxon>
        <taxon>Pirellulaceae</taxon>
        <taxon>Rhodopirellula</taxon>
    </lineage>
</organism>
<reference evidence="2 3" key="1">
    <citation type="journal article" date="2013" name="Mar. Genomics">
        <title>Expression of sulfatases in Rhodopirellula baltica and the diversity of sulfatases in the genus Rhodopirellula.</title>
        <authorList>
            <person name="Wegner C.E."/>
            <person name="Richter-Heitmann T."/>
            <person name="Klindworth A."/>
            <person name="Klockow C."/>
            <person name="Richter M."/>
            <person name="Achstetter T."/>
            <person name="Glockner F.O."/>
            <person name="Harder J."/>
        </authorList>
    </citation>
    <scope>NUCLEOTIDE SEQUENCE [LARGE SCALE GENOMIC DNA]</scope>
    <source>
        <strain evidence="2 3">SWK14</strain>
    </source>
</reference>
<feature type="transmembrane region" description="Helical" evidence="1">
    <location>
        <begin position="282"/>
        <end position="304"/>
    </location>
</feature>
<evidence type="ECO:0000313" key="3">
    <source>
        <dbReference type="Proteomes" id="UP000010959"/>
    </source>
</evidence>
<dbReference type="PATRIC" id="fig|993516.3.peg.127"/>
<dbReference type="RefSeq" id="WP_007335540.1">
    <property type="nucleotide sequence ID" value="NZ_AMWG01000001.1"/>
</dbReference>
<dbReference type="AlphaFoldDB" id="L7CP59"/>
<feature type="transmembrane region" description="Helical" evidence="1">
    <location>
        <begin position="337"/>
        <end position="357"/>
    </location>
</feature>
<feature type="transmembrane region" description="Helical" evidence="1">
    <location>
        <begin position="409"/>
        <end position="430"/>
    </location>
</feature>
<evidence type="ECO:0000313" key="2">
    <source>
        <dbReference type="EMBL" id="ELP36054.1"/>
    </source>
</evidence>
<feature type="transmembrane region" description="Helical" evidence="1">
    <location>
        <begin position="243"/>
        <end position="262"/>
    </location>
</feature>
<feature type="transmembrane region" description="Helical" evidence="1">
    <location>
        <begin position="128"/>
        <end position="149"/>
    </location>
</feature>
<keyword evidence="1" id="KW-1133">Transmembrane helix</keyword>
<feature type="transmembrane region" description="Helical" evidence="1">
    <location>
        <begin position="189"/>
        <end position="210"/>
    </location>
</feature>
<dbReference type="Proteomes" id="UP000010959">
    <property type="component" value="Unassembled WGS sequence"/>
</dbReference>
<feature type="transmembrane region" description="Helical" evidence="1">
    <location>
        <begin position="33"/>
        <end position="51"/>
    </location>
</feature>
<feature type="transmembrane region" description="Helical" evidence="1">
    <location>
        <begin position="311"/>
        <end position="331"/>
    </location>
</feature>